<keyword evidence="1" id="KW-0808">Transferase</keyword>
<dbReference type="InterPro" id="IPR029057">
    <property type="entry name" value="PRTase-like"/>
</dbReference>
<organism evidence="1">
    <name type="scientific">Mycobacterium leprae</name>
    <dbReference type="NCBI Taxonomy" id="1769"/>
    <lineage>
        <taxon>Bacteria</taxon>
        <taxon>Bacillati</taxon>
        <taxon>Actinomycetota</taxon>
        <taxon>Actinomycetes</taxon>
        <taxon>Mycobacteriales</taxon>
        <taxon>Mycobacteriaceae</taxon>
        <taxon>Mycobacterium</taxon>
    </lineage>
</organism>
<dbReference type="PIR" id="S72724">
    <property type="entry name" value="S72724"/>
</dbReference>
<protein>
    <submittedName>
        <fullName evidence="1">Apt</fullName>
        <ecNumber evidence="1">2.4.2.7</ecNumber>
    </submittedName>
</protein>
<reference evidence="1" key="1">
    <citation type="submission" date="1994-01" db="EMBL/GenBank/DDBJ databases">
        <authorList>
            <person name="Smith D.R."/>
        </authorList>
    </citation>
    <scope>NUCLEOTIDE SEQUENCE</scope>
</reference>
<sequence length="85" mass="9198">MRPISRRQPSSSRTLLRCSLTDRRWPAVIDALADVAAGADLVTGLEFRGTMVVAATAARLDIGVLAIRKSGKLPLSVLSEDYIME</sequence>
<reference evidence="1" key="2">
    <citation type="submission" date="1994-03" db="EMBL/GenBank/DDBJ databases">
        <authorList>
            <person name="Robison K."/>
        </authorList>
    </citation>
    <scope>NUCLEOTIDE SEQUENCE</scope>
</reference>
<dbReference type="EC" id="2.4.2.7" evidence="1"/>
<proteinExistence type="predicted"/>
<dbReference type="Gene3D" id="3.40.50.2020">
    <property type="match status" value="1"/>
</dbReference>
<dbReference type="GO" id="GO:0003999">
    <property type="term" value="F:adenine phosphoribosyltransferase activity"/>
    <property type="evidence" value="ECO:0007669"/>
    <property type="project" value="UniProtKB-EC"/>
</dbReference>
<dbReference type="AlphaFoldDB" id="Q49639"/>
<accession>Q49639</accession>
<keyword evidence="1" id="KW-0328">Glycosyltransferase</keyword>
<dbReference type="SUPFAM" id="SSF53271">
    <property type="entry name" value="PRTase-like"/>
    <property type="match status" value="1"/>
</dbReference>
<evidence type="ECO:0000313" key="1">
    <source>
        <dbReference type="EMBL" id="AAA17088.1"/>
    </source>
</evidence>
<name>Q49639_MYCLR</name>
<dbReference type="EMBL" id="U00011">
    <property type="protein sequence ID" value="AAA17088.1"/>
    <property type="molecule type" value="Genomic_DNA"/>
</dbReference>